<accession>A0A4Y9ZWD1</accession>
<feature type="compositionally biased region" description="Low complexity" evidence="1">
    <location>
        <begin position="8"/>
        <end position="17"/>
    </location>
</feature>
<evidence type="ECO:0000313" key="3">
    <source>
        <dbReference type="Proteomes" id="UP000298061"/>
    </source>
</evidence>
<dbReference type="Proteomes" id="UP000298061">
    <property type="component" value="Unassembled WGS sequence"/>
</dbReference>
<proteinExistence type="predicted"/>
<protein>
    <submittedName>
        <fullName evidence="2">Uncharacterized protein</fullName>
    </submittedName>
</protein>
<gene>
    <name evidence="2" type="ORF">EWM64_g5649</name>
</gene>
<dbReference type="OrthoDB" id="206565at2759"/>
<evidence type="ECO:0000313" key="2">
    <source>
        <dbReference type="EMBL" id="TFY78363.1"/>
    </source>
</evidence>
<feature type="region of interest" description="Disordered" evidence="1">
    <location>
        <begin position="1"/>
        <end position="23"/>
    </location>
</feature>
<evidence type="ECO:0000256" key="1">
    <source>
        <dbReference type="SAM" id="MobiDB-lite"/>
    </source>
</evidence>
<dbReference type="AlphaFoldDB" id="A0A4Y9ZWD1"/>
<name>A0A4Y9ZWD1_9AGAM</name>
<keyword evidence="3" id="KW-1185">Reference proteome</keyword>
<sequence length="66" mass="7106">MPGINFATPQTPQTPNNSTFADPSFSFDFKPDVTELDARAAIQTKLNRRLGPEYVSQRPAPGGGPS</sequence>
<reference evidence="2 3" key="1">
    <citation type="submission" date="2019-02" db="EMBL/GenBank/DDBJ databases">
        <title>Genome sequencing of the rare red list fungi Hericium alpestre (H. flagellum).</title>
        <authorList>
            <person name="Buettner E."/>
            <person name="Kellner H."/>
        </authorList>
    </citation>
    <scope>NUCLEOTIDE SEQUENCE [LARGE SCALE GENOMIC DNA]</scope>
    <source>
        <strain evidence="2 3">DSM 108284</strain>
    </source>
</reference>
<dbReference type="EMBL" id="SFCI01000695">
    <property type="protein sequence ID" value="TFY78363.1"/>
    <property type="molecule type" value="Genomic_DNA"/>
</dbReference>
<organism evidence="2 3">
    <name type="scientific">Hericium alpestre</name>
    <dbReference type="NCBI Taxonomy" id="135208"/>
    <lineage>
        <taxon>Eukaryota</taxon>
        <taxon>Fungi</taxon>
        <taxon>Dikarya</taxon>
        <taxon>Basidiomycota</taxon>
        <taxon>Agaricomycotina</taxon>
        <taxon>Agaricomycetes</taxon>
        <taxon>Russulales</taxon>
        <taxon>Hericiaceae</taxon>
        <taxon>Hericium</taxon>
    </lineage>
</organism>
<comment type="caution">
    <text evidence="2">The sequence shown here is derived from an EMBL/GenBank/DDBJ whole genome shotgun (WGS) entry which is preliminary data.</text>
</comment>